<evidence type="ECO:0000259" key="2">
    <source>
        <dbReference type="Pfam" id="PF00535"/>
    </source>
</evidence>
<dbReference type="InterPro" id="IPR050256">
    <property type="entry name" value="Glycosyltransferase_2"/>
</dbReference>
<dbReference type="EMBL" id="JBHUDM010000002">
    <property type="protein sequence ID" value="MFD1641978.1"/>
    <property type="molecule type" value="Genomic_DNA"/>
</dbReference>
<dbReference type="SUPFAM" id="SSF53448">
    <property type="entry name" value="Nucleotide-diphospho-sugar transferases"/>
    <property type="match status" value="1"/>
</dbReference>
<feature type="transmembrane region" description="Helical" evidence="1">
    <location>
        <begin position="289"/>
        <end position="308"/>
    </location>
</feature>
<dbReference type="Gene3D" id="3.90.550.10">
    <property type="entry name" value="Spore Coat Polysaccharide Biosynthesis Protein SpsA, Chain A"/>
    <property type="match status" value="1"/>
</dbReference>
<keyword evidence="1" id="KW-0472">Membrane</keyword>
<dbReference type="PANTHER" id="PTHR48090">
    <property type="entry name" value="UNDECAPRENYL-PHOSPHATE 4-DEOXY-4-FORMAMIDO-L-ARABINOSE TRANSFERASE-RELATED"/>
    <property type="match status" value="1"/>
</dbReference>
<dbReference type="CDD" id="cd04179">
    <property type="entry name" value="DPM_DPG-synthase_like"/>
    <property type="match status" value="1"/>
</dbReference>
<keyword evidence="4" id="KW-1185">Reference proteome</keyword>
<keyword evidence="1" id="KW-1133">Transmembrane helix</keyword>
<reference evidence="3 4" key="1">
    <citation type="journal article" date="2019" name="Int. J. Syst. Evol. Microbiol.">
        <title>The Global Catalogue of Microorganisms (GCM) 10K type strain sequencing project: providing services to taxonomists for standard genome sequencing and annotation.</title>
        <authorList>
            <consortium name="The Broad Institute Genomics Platform"/>
            <consortium name="The Broad Institute Genome Sequencing Center for Infectious Disease"/>
            <person name="Wu L."/>
            <person name="Ma J."/>
        </authorList>
    </citation>
    <scope>NUCLEOTIDE SEQUENCE [LARGE SCALE GENOMIC DNA]</scope>
    <source>
        <strain evidence="3 4">CGMCC 1.10593</strain>
    </source>
</reference>
<dbReference type="AlphaFoldDB" id="A0ABD6DA50"/>
<protein>
    <submittedName>
        <fullName evidence="3">Glycosyltransferase family 2 protein</fullName>
    </submittedName>
</protein>
<dbReference type="PANTHER" id="PTHR48090:SF6">
    <property type="entry name" value="SLR5056 PROTEIN"/>
    <property type="match status" value="1"/>
</dbReference>
<dbReference type="RefSeq" id="WP_256395647.1">
    <property type="nucleotide sequence ID" value="NZ_JANHDJ010000002.1"/>
</dbReference>
<feature type="domain" description="Glycosyltransferase 2-like" evidence="2">
    <location>
        <begin position="9"/>
        <end position="174"/>
    </location>
</feature>
<dbReference type="Proteomes" id="UP001597052">
    <property type="component" value="Unassembled WGS sequence"/>
</dbReference>
<dbReference type="Pfam" id="PF00535">
    <property type="entry name" value="Glycos_transf_2"/>
    <property type="match status" value="1"/>
</dbReference>
<dbReference type="InterPro" id="IPR029044">
    <property type="entry name" value="Nucleotide-diphossugar_trans"/>
</dbReference>
<gene>
    <name evidence="3" type="ORF">ACFSBW_08845</name>
</gene>
<proteinExistence type="predicted"/>
<name>A0ABD6DA50_9EURY</name>
<organism evidence="3 4">
    <name type="scientific">Halohasta litorea</name>
    <dbReference type="NCBI Taxonomy" id="869891"/>
    <lineage>
        <taxon>Archaea</taxon>
        <taxon>Methanobacteriati</taxon>
        <taxon>Methanobacteriota</taxon>
        <taxon>Stenosarchaea group</taxon>
        <taxon>Halobacteria</taxon>
        <taxon>Halobacteriales</taxon>
        <taxon>Haloferacaceae</taxon>
        <taxon>Halohasta</taxon>
    </lineage>
</organism>
<keyword evidence="1" id="KW-0812">Transmembrane</keyword>
<accession>A0ABD6DA50</accession>
<dbReference type="InterPro" id="IPR001173">
    <property type="entry name" value="Glyco_trans_2-like"/>
</dbReference>
<comment type="caution">
    <text evidence="3">The sequence shown here is derived from an EMBL/GenBank/DDBJ whole genome shotgun (WGS) entry which is preliminary data.</text>
</comment>
<evidence type="ECO:0000256" key="1">
    <source>
        <dbReference type="SAM" id="Phobius"/>
    </source>
</evidence>
<evidence type="ECO:0000313" key="4">
    <source>
        <dbReference type="Proteomes" id="UP001597052"/>
    </source>
</evidence>
<sequence length="324" mass="35476">MYNDHTVAVVVPAYNESGFVGDVIDTLPAFVDRAYVIDDQSTDDTWDEITEVAECVNDSVTATDGGASFEQRVVPIQHDENRGVGGAIKTGYLRARDDEIDVTAVMGGDGQMDPTILERIIEPIVDGEADYAKGNRLVYETDHEEMPRFRLLGNRLLTLLTKIASGYWRVGDPQMGYTAISLEALQEADIEGMYEFYGYCNDLLVRLNVTGHRVADVPSPLNYGDEHSDINYLTYIPRVSVMLLRTFLWRLWSGRRTAAGVSVLTLYVAGAVGTLGSLVAALGSEESEGQSLASVLGGLFVLGLAMVVDGLTNWPHNTRVDPDE</sequence>
<evidence type="ECO:0000313" key="3">
    <source>
        <dbReference type="EMBL" id="MFD1641978.1"/>
    </source>
</evidence>
<feature type="transmembrane region" description="Helical" evidence="1">
    <location>
        <begin position="264"/>
        <end position="283"/>
    </location>
</feature>